<keyword evidence="1" id="KW-0472">Membrane</keyword>
<evidence type="ECO:0000313" key="2">
    <source>
        <dbReference type="EnsemblMetazoa" id="GAUT027951-PA"/>
    </source>
</evidence>
<keyword evidence="1" id="KW-0812">Transmembrane</keyword>
<protein>
    <submittedName>
        <fullName evidence="2">Uncharacterized protein</fullName>
    </submittedName>
</protein>
<sequence length="196" mass="22210">MDPRFDTLKGVLEGFLRAMLSVMSTTSRERTLESRKYYTHYDISRLPHDPRLLIASMLLVMLGLLFRTFVQTRTVLGKDAYTYVAICCPKCLSSASGKPVRCQARRHNGDFFRLAGTLNTFRRTTLLVSKMGNNSAESKDIALHTLIFLQLLPPGVHTIYNKEIIAMTVMMTKQQRHIEDGGIIGAHEDGHHQLML</sequence>
<evidence type="ECO:0000313" key="3">
    <source>
        <dbReference type="Proteomes" id="UP000078200"/>
    </source>
</evidence>
<keyword evidence="1" id="KW-1133">Transmembrane helix</keyword>
<accession>A0A1A9V708</accession>
<feature type="transmembrane region" description="Helical" evidence="1">
    <location>
        <begin position="52"/>
        <end position="70"/>
    </location>
</feature>
<name>A0A1A9V708_GLOAU</name>
<dbReference type="AlphaFoldDB" id="A0A1A9V708"/>
<evidence type="ECO:0000256" key="1">
    <source>
        <dbReference type="SAM" id="Phobius"/>
    </source>
</evidence>
<dbReference type="Proteomes" id="UP000078200">
    <property type="component" value="Unassembled WGS sequence"/>
</dbReference>
<organism evidence="2 3">
    <name type="scientific">Glossina austeni</name>
    <name type="common">Savannah tsetse fly</name>
    <dbReference type="NCBI Taxonomy" id="7395"/>
    <lineage>
        <taxon>Eukaryota</taxon>
        <taxon>Metazoa</taxon>
        <taxon>Ecdysozoa</taxon>
        <taxon>Arthropoda</taxon>
        <taxon>Hexapoda</taxon>
        <taxon>Insecta</taxon>
        <taxon>Pterygota</taxon>
        <taxon>Neoptera</taxon>
        <taxon>Endopterygota</taxon>
        <taxon>Diptera</taxon>
        <taxon>Brachycera</taxon>
        <taxon>Muscomorpha</taxon>
        <taxon>Hippoboscoidea</taxon>
        <taxon>Glossinidae</taxon>
        <taxon>Glossina</taxon>
    </lineage>
</organism>
<dbReference type="VEuPathDB" id="VectorBase:GAUT027951"/>
<proteinExistence type="predicted"/>
<reference evidence="2" key="1">
    <citation type="submission" date="2020-05" db="UniProtKB">
        <authorList>
            <consortium name="EnsemblMetazoa"/>
        </authorList>
    </citation>
    <scope>IDENTIFICATION</scope>
    <source>
        <strain evidence="2">TTRI</strain>
    </source>
</reference>
<keyword evidence="3" id="KW-1185">Reference proteome</keyword>
<dbReference type="EnsemblMetazoa" id="GAUT027951-RA">
    <property type="protein sequence ID" value="GAUT027951-PA"/>
    <property type="gene ID" value="GAUT027951"/>
</dbReference>